<dbReference type="GO" id="GO:0016925">
    <property type="term" value="P:protein sumoylation"/>
    <property type="evidence" value="ECO:0007669"/>
    <property type="project" value="UniProtKB-UniRule"/>
</dbReference>
<evidence type="ECO:0000256" key="6">
    <source>
        <dbReference type="ARBA" id="ARBA00022741"/>
    </source>
</evidence>
<feature type="binding site" evidence="13">
    <location>
        <begin position="26"/>
        <end position="31"/>
    </location>
    <ligand>
        <name>ATP</name>
        <dbReference type="ChEBI" id="CHEBI:30616"/>
    </ligand>
</feature>
<comment type="subunit">
    <text evidence="11">Heterodimer.</text>
</comment>
<evidence type="ECO:0000313" key="19">
    <source>
        <dbReference type="EMBL" id="KTW30839.1"/>
    </source>
</evidence>
<evidence type="ECO:0000256" key="7">
    <source>
        <dbReference type="ARBA" id="ARBA00022786"/>
    </source>
</evidence>
<evidence type="ECO:0000256" key="14">
    <source>
        <dbReference type="PIRSR" id="PIRSR039133-3"/>
    </source>
</evidence>
<evidence type="ECO:0000256" key="3">
    <source>
        <dbReference type="ARBA" id="ARBA00005673"/>
    </source>
</evidence>
<feature type="binding site" evidence="14">
    <location>
        <position position="428"/>
    </location>
    <ligand>
        <name>Zn(2+)</name>
        <dbReference type="ChEBI" id="CHEBI:29105"/>
    </ligand>
</feature>
<dbReference type="GO" id="GO:0016740">
    <property type="term" value="F:transferase activity"/>
    <property type="evidence" value="ECO:0007669"/>
    <property type="project" value="UniProtKB-KW"/>
</dbReference>
<comment type="similarity">
    <text evidence="3 11">Belongs to the ubiquitin-activating E1 family.</text>
</comment>
<feature type="binding site" evidence="13">
    <location>
        <position position="74"/>
    </location>
    <ligand>
        <name>ATP</name>
        <dbReference type="ChEBI" id="CHEBI:30616"/>
    </ligand>
</feature>
<evidence type="ECO:0000256" key="5">
    <source>
        <dbReference type="ARBA" id="ARBA00022723"/>
    </source>
</evidence>
<dbReference type="InterPro" id="IPR042449">
    <property type="entry name" value="Ub-E1_IAD_1"/>
</dbReference>
<dbReference type="InterPro" id="IPR028077">
    <property type="entry name" value="UAE_UbL_dom"/>
</dbReference>
<feature type="binding site" evidence="13">
    <location>
        <begin position="119"/>
        <end position="124"/>
    </location>
    <ligand>
        <name>ATP</name>
        <dbReference type="ChEBI" id="CHEBI:30616"/>
    </ligand>
</feature>
<dbReference type="PIRSF" id="PIRSF039133">
    <property type="entry name" value="SUMO_E1B"/>
    <property type="match status" value="1"/>
</dbReference>
<dbReference type="GO" id="GO:0016887">
    <property type="term" value="F:ATP hydrolysis activity"/>
    <property type="evidence" value="ECO:0007669"/>
    <property type="project" value="UniProtKB-ARBA"/>
</dbReference>
<dbReference type="PANTHER" id="PTHR10953:SF5">
    <property type="entry name" value="SUMO-ACTIVATING ENZYME SUBUNIT 2"/>
    <property type="match status" value="1"/>
</dbReference>
<evidence type="ECO:0000256" key="12">
    <source>
        <dbReference type="PIRSR" id="PIRSR039133-1"/>
    </source>
</evidence>
<evidence type="ECO:0000313" key="20">
    <source>
        <dbReference type="Proteomes" id="UP000054454"/>
    </source>
</evidence>
<evidence type="ECO:0000259" key="17">
    <source>
        <dbReference type="Pfam" id="PF10585"/>
    </source>
</evidence>
<sequence length="599" mass="68470">MAQQKIEKPCEDLIAKTSSSKVLLVGAGGIGCELLKNLLLSGFGEIHIIDLDTIDLSNLNRQFLFEKKHIKKPKSLVAKENAQKFNPKAKLKAYHSDIKDSRFNIFWFQKFTLVFNALDNLDARRHVNKMCLIAGVPLIESGTMGFRGQVQVIIKGKTECYDCNPKETPKTYPICTIRMTPTLPIHCTVWAKNYLFSHIFDTKKAFDTENNEKEDMDDLYITKNIFKNIKDSIKDGNFAKELFKKLYFDDIMQLKSMEEISKILKIINPLSYEDLKSKSDTIDKERLKNSQLVWTIEENFYVFLLSLENLLRRFISLLDSSSEDNKSSISFDKDDEDMLNFVSSSANLRSYVFGIEQKSKFEIKQMAGNIIPSIATTNSIISGICVLQAFHVLSNNLNSLRTVFYSRRPEKVFNSAPASLPNPQCELCGIETSLFSVDINSATLKNLVINVLQEGLGYGEEISIISDRLLYDIEFEDNLDKLLKDIGVQNGTFLTIIDEDDNEKLNRKNLILVIKEKTFKNTEKPYSMLNITIPRHSYNHEAEKNDITNENNNDNDFQALKKRKSDYLDSESNSILKKTKMDPIIIDDDDSDVVLLDCI</sequence>
<dbReference type="UniPathway" id="UPA00886"/>
<dbReference type="FunFam" id="3.50.50.80:FF:000002">
    <property type="entry name" value="SUMO-activating enzyme subunit 2"/>
    <property type="match status" value="1"/>
</dbReference>
<accession>A0A0W4ZR44</accession>
<feature type="domain" description="THIF-type NAD/FAD binding fold" evidence="16">
    <location>
        <begin position="10"/>
        <end position="426"/>
    </location>
</feature>
<dbReference type="PANTHER" id="PTHR10953">
    <property type="entry name" value="UBIQUITIN-ACTIVATING ENZYME E1"/>
    <property type="match status" value="1"/>
</dbReference>
<evidence type="ECO:0000256" key="1">
    <source>
        <dbReference type="ARBA" id="ARBA00004123"/>
    </source>
</evidence>
<keyword evidence="5 11" id="KW-0479">Metal-binding</keyword>
<dbReference type="Gene3D" id="1.10.10.520">
    <property type="entry name" value="Ubiquitin activating enzymes (Uba3). Chain: B, domain 2"/>
    <property type="match status" value="1"/>
</dbReference>
<evidence type="ECO:0000256" key="15">
    <source>
        <dbReference type="PROSITE-ProRule" id="PRU10132"/>
    </source>
</evidence>
<feature type="domain" description="Ubiquitin/SUMO-activating enzyme ubiquitin-like" evidence="18">
    <location>
        <begin position="436"/>
        <end position="506"/>
    </location>
</feature>
<dbReference type="InterPro" id="IPR019572">
    <property type="entry name" value="UBA_E1_SCCH"/>
</dbReference>
<dbReference type="Pfam" id="PF10585">
    <property type="entry name" value="UBA_E1_SCCH"/>
    <property type="match status" value="1"/>
</dbReference>
<evidence type="ECO:0000259" key="18">
    <source>
        <dbReference type="Pfam" id="PF14732"/>
    </source>
</evidence>
<dbReference type="OrthoDB" id="10255449at2759"/>
<keyword evidence="7 11" id="KW-0833">Ubl conjugation pathway</keyword>
<dbReference type="GeneID" id="28935367"/>
<dbReference type="EMBL" id="LFVZ01000002">
    <property type="protein sequence ID" value="KTW30839.1"/>
    <property type="molecule type" value="Genomic_DNA"/>
</dbReference>
<dbReference type="InterPro" id="IPR035985">
    <property type="entry name" value="Ubiquitin-activating_enz"/>
</dbReference>
<evidence type="ECO:0000256" key="10">
    <source>
        <dbReference type="ARBA" id="ARBA00023242"/>
    </source>
</evidence>
<dbReference type="InterPro" id="IPR045886">
    <property type="entry name" value="ThiF/MoeB/HesA"/>
</dbReference>
<dbReference type="Pfam" id="PF14732">
    <property type="entry name" value="UAE_UbL"/>
    <property type="match status" value="1"/>
</dbReference>
<dbReference type="RefSeq" id="XP_018227435.1">
    <property type="nucleotide sequence ID" value="XM_018369165.1"/>
</dbReference>
<evidence type="ECO:0000256" key="8">
    <source>
        <dbReference type="ARBA" id="ARBA00022833"/>
    </source>
</evidence>
<feature type="binding site" evidence="14">
    <location>
        <position position="163"/>
    </location>
    <ligand>
        <name>Zn(2+)</name>
        <dbReference type="ChEBI" id="CHEBI:29105"/>
    </ligand>
</feature>
<dbReference type="Gene3D" id="3.10.290.20">
    <property type="entry name" value="Ubiquitin-like 2 activating enzyme e1b. Chain: B, domain 3"/>
    <property type="match status" value="1"/>
</dbReference>
<comment type="pathway">
    <text evidence="2 11">Protein modification; protein sumoylation.</text>
</comment>
<keyword evidence="6 11" id="KW-0547">Nucleotide-binding</keyword>
<organism evidence="19 20">
    <name type="scientific">Pneumocystis carinii (strain B80)</name>
    <name type="common">Rat pneumocystis pneumonia agent</name>
    <name type="synonym">Pneumocystis carinii f. sp. carinii</name>
    <dbReference type="NCBI Taxonomy" id="1408658"/>
    <lineage>
        <taxon>Eukaryota</taxon>
        <taxon>Fungi</taxon>
        <taxon>Dikarya</taxon>
        <taxon>Ascomycota</taxon>
        <taxon>Taphrinomycotina</taxon>
        <taxon>Pneumocystomycetes</taxon>
        <taxon>Pneumocystaceae</taxon>
        <taxon>Pneumocystis</taxon>
    </lineage>
</organism>
<evidence type="ECO:0000256" key="13">
    <source>
        <dbReference type="PIRSR" id="PIRSR039133-2"/>
    </source>
</evidence>
<dbReference type="GO" id="GO:0019948">
    <property type="term" value="F:SUMO activating enzyme activity"/>
    <property type="evidence" value="ECO:0007669"/>
    <property type="project" value="UniProtKB-UniRule"/>
</dbReference>
<evidence type="ECO:0000256" key="4">
    <source>
        <dbReference type="ARBA" id="ARBA00022679"/>
    </source>
</evidence>
<evidence type="ECO:0000256" key="9">
    <source>
        <dbReference type="ARBA" id="ARBA00022840"/>
    </source>
</evidence>
<dbReference type="SUPFAM" id="SSF69572">
    <property type="entry name" value="Activating enzymes of the ubiquitin-like proteins"/>
    <property type="match status" value="1"/>
</dbReference>
<feature type="binding site" evidence="13">
    <location>
        <begin position="58"/>
        <end position="61"/>
    </location>
    <ligand>
        <name>ATP</name>
        <dbReference type="ChEBI" id="CHEBI:30616"/>
    </ligand>
</feature>
<feature type="binding site" evidence="14">
    <location>
        <position position="425"/>
    </location>
    <ligand>
        <name>Zn(2+)</name>
        <dbReference type="ChEBI" id="CHEBI:29105"/>
    </ligand>
</feature>
<keyword evidence="8 11" id="KW-0862">Zinc</keyword>
<dbReference type="PROSITE" id="PS51257">
    <property type="entry name" value="PROKAR_LIPOPROTEIN"/>
    <property type="match status" value="1"/>
</dbReference>
<dbReference type="VEuPathDB" id="FungiDB:T552_00551"/>
<keyword evidence="20" id="KW-1185">Reference proteome</keyword>
<gene>
    <name evidence="19" type="ORF">T552_00551</name>
</gene>
<dbReference type="AlphaFoldDB" id="A0A0W4ZR44"/>
<keyword evidence="9 11" id="KW-0067">ATP-binding</keyword>
<name>A0A0W4ZR44_PNEC8</name>
<feature type="binding site" evidence="14">
    <location>
        <position position="160"/>
    </location>
    <ligand>
        <name>Zn(2+)</name>
        <dbReference type="ChEBI" id="CHEBI:29105"/>
    </ligand>
</feature>
<dbReference type="Gene3D" id="3.50.50.80">
    <property type="entry name" value="Ubiquitin-activating enzyme E1, inactive adenylation domain, subdomain 1"/>
    <property type="match status" value="1"/>
</dbReference>
<comment type="caution">
    <text evidence="19">The sequence shown here is derived from an EMBL/GenBank/DDBJ whole genome shotgun (WGS) entry which is preliminary data.</text>
</comment>
<dbReference type="InterPro" id="IPR023318">
    <property type="entry name" value="Ub_act_enz_dom_a_sf"/>
</dbReference>
<dbReference type="InterPro" id="IPR030661">
    <property type="entry name" value="Uba2"/>
</dbReference>
<keyword evidence="10" id="KW-0539">Nucleus</keyword>
<keyword evidence="4" id="KW-0808">Transferase</keyword>
<feature type="active site" description="Glycyl thioester intermediate" evidence="12 15">
    <location>
        <position position="175"/>
    </location>
</feature>
<feature type="binding site" evidence="13">
    <location>
        <position position="50"/>
    </location>
    <ligand>
        <name>ATP</name>
        <dbReference type="ChEBI" id="CHEBI:30616"/>
    </ligand>
</feature>
<dbReference type="InterPro" id="IPR033127">
    <property type="entry name" value="UBQ-activ_enz_E1_Cys_AS"/>
</dbReference>
<evidence type="ECO:0000256" key="2">
    <source>
        <dbReference type="ARBA" id="ARBA00004718"/>
    </source>
</evidence>
<dbReference type="GO" id="GO:0031510">
    <property type="term" value="C:SUMO activating enzyme complex"/>
    <property type="evidence" value="ECO:0007669"/>
    <property type="project" value="UniProtKB-UniRule"/>
</dbReference>
<dbReference type="FunFam" id="3.40.50.720:FF:000618">
    <property type="entry name" value="SUMO-activating enzyme subunit 2"/>
    <property type="match status" value="1"/>
</dbReference>
<feature type="domain" description="Ubiquitin-activating enzyme SCCH" evidence="17">
    <location>
        <begin position="253"/>
        <end position="364"/>
    </location>
</feature>
<dbReference type="InterPro" id="IPR000594">
    <property type="entry name" value="ThiF_NAD_FAD-bd"/>
</dbReference>
<dbReference type="Proteomes" id="UP000054454">
    <property type="component" value="Unassembled WGS sequence"/>
</dbReference>
<reference evidence="20" key="1">
    <citation type="journal article" date="2016" name="Nat. Commun.">
        <title>Genome analysis of three Pneumocystis species reveals adaptation mechanisms to life exclusively in mammalian hosts.</title>
        <authorList>
            <person name="Ma L."/>
            <person name="Chen Z."/>
            <person name="Huang D.W."/>
            <person name="Kutty G."/>
            <person name="Ishihara M."/>
            <person name="Wang H."/>
            <person name="Abouelleil A."/>
            <person name="Bishop L."/>
            <person name="Davey E."/>
            <person name="Deng R."/>
            <person name="Deng X."/>
            <person name="Fan L."/>
            <person name="Fantoni G."/>
            <person name="Fitzgerald M."/>
            <person name="Gogineni E."/>
            <person name="Goldberg J.M."/>
            <person name="Handley G."/>
            <person name="Hu X."/>
            <person name="Huber C."/>
            <person name="Jiao X."/>
            <person name="Jones K."/>
            <person name="Levin J.Z."/>
            <person name="Liu Y."/>
            <person name="Macdonald P."/>
            <person name="Melnikov A."/>
            <person name="Raley C."/>
            <person name="Sassi M."/>
            <person name="Sherman B.T."/>
            <person name="Song X."/>
            <person name="Sykes S."/>
            <person name="Tran B."/>
            <person name="Walsh L."/>
            <person name="Xia Y."/>
            <person name="Yang J."/>
            <person name="Young S."/>
            <person name="Zeng Q."/>
            <person name="Zheng X."/>
            <person name="Stephens R."/>
            <person name="Nusbaum C."/>
            <person name="Birren B.W."/>
            <person name="Azadi P."/>
            <person name="Lempicki R.A."/>
            <person name="Cuomo C.A."/>
            <person name="Kovacs J.A."/>
        </authorList>
    </citation>
    <scope>NUCLEOTIDE SEQUENCE [LARGE SCALE GENOMIC DNA]</scope>
    <source>
        <strain evidence="20">B80</strain>
    </source>
</reference>
<evidence type="ECO:0000256" key="11">
    <source>
        <dbReference type="PIRNR" id="PIRNR039133"/>
    </source>
</evidence>
<dbReference type="PROSITE" id="PS00865">
    <property type="entry name" value="UBIQUITIN_ACTIVAT_2"/>
    <property type="match status" value="1"/>
</dbReference>
<dbReference type="GO" id="GO:0005737">
    <property type="term" value="C:cytoplasm"/>
    <property type="evidence" value="ECO:0007669"/>
    <property type="project" value="TreeGrafter"/>
</dbReference>
<proteinExistence type="inferred from homology"/>
<comment type="subcellular location">
    <subcellularLocation>
        <location evidence="1">Nucleus</location>
    </subcellularLocation>
</comment>
<dbReference type="Pfam" id="PF00899">
    <property type="entry name" value="ThiF"/>
    <property type="match status" value="1"/>
</dbReference>
<protein>
    <recommendedName>
        <fullName evidence="11">Ubiquitin-activating enzyme E1-like</fullName>
    </recommendedName>
</protein>
<evidence type="ECO:0000259" key="16">
    <source>
        <dbReference type="Pfam" id="PF00899"/>
    </source>
</evidence>
<dbReference type="GO" id="GO:0005524">
    <property type="term" value="F:ATP binding"/>
    <property type="evidence" value="ECO:0007669"/>
    <property type="project" value="UniProtKB-UniRule"/>
</dbReference>
<dbReference type="GO" id="GO:0046872">
    <property type="term" value="F:metal ion binding"/>
    <property type="evidence" value="ECO:0007669"/>
    <property type="project" value="UniProtKB-KW"/>
</dbReference>